<evidence type="ECO:0000313" key="5">
    <source>
        <dbReference type="EMBL" id="RGC06657.1"/>
    </source>
</evidence>
<dbReference type="EMBL" id="NOUW01000027">
    <property type="protein sequence ID" value="PDX89078.1"/>
    <property type="molecule type" value="Genomic_DNA"/>
</dbReference>
<dbReference type="AlphaFoldDB" id="A0A2A7BCM9"/>
<reference evidence="3 6" key="1">
    <citation type="journal article" date="2017" name="Front. Microbiol.">
        <title>New Insights into the Diversity of the Genus Faecalibacterium.</title>
        <authorList>
            <person name="Benevides L."/>
            <person name="Burman S."/>
            <person name="Martin R."/>
            <person name="Robert V."/>
            <person name="Thomas M."/>
            <person name="Miquel S."/>
            <person name="Chain F."/>
            <person name="Sokol H."/>
            <person name="Bermudez-Humaran L.G."/>
            <person name="Morrison M."/>
            <person name="Langella P."/>
            <person name="Azevedo V.A."/>
            <person name="Chatel J.M."/>
            <person name="Soares S."/>
        </authorList>
    </citation>
    <scope>NUCLEOTIDE SEQUENCE [LARGE SCALE GENOMIC DNA]</scope>
    <source>
        <strain evidence="3 6">AHMP21</strain>
    </source>
</reference>
<evidence type="ECO:0000313" key="2">
    <source>
        <dbReference type="EMBL" id="ATL89010.1"/>
    </source>
</evidence>
<evidence type="ECO:0000259" key="1">
    <source>
        <dbReference type="Pfam" id="PF01261"/>
    </source>
</evidence>
<protein>
    <submittedName>
        <fullName evidence="3">Sugar phosphate isomerase/epimerase</fullName>
    </submittedName>
</protein>
<sequence>MANKGLIGVQMSTIAPAKMPHFDAYESMGKLADIGYHCVEISQVPMTAENVAGFRKAIDELGLNVSSCTASTSPMLPGMPGEFLCNPDDYKKIVEDCRKLDCDMLRIGMLPMTCMGNYQKAVDFAKEANEYALKLKEDGIDLYYHNHHVEFVRYDGEFLLDIIRANAPALGFELDSHWIHRGGQDPVKFIKKYAGSIRLVHLKDYRIGEMPIPEGGVDFTSKEGMMKFMSNFTNIVQFAEVGEGTLDMPAIIQAGLEGGGEYFLVEQDDCYGRDPFDSLKISHDNLVKMGFGDWF</sequence>
<dbReference type="EMBL" id="QVEQ01000001">
    <property type="protein sequence ID" value="RGB73477.1"/>
    <property type="molecule type" value="Genomic_DNA"/>
</dbReference>
<reference evidence="2 7" key="2">
    <citation type="submission" date="2017-10" db="EMBL/GenBank/DDBJ databases">
        <title>Complete Genome Sequence of Faecalibacterium prausnitzii isolated from the gut of healthy adult Indian.</title>
        <authorList>
            <person name="Bag S."/>
            <person name="Ghosh T.S."/>
            <person name="Das B."/>
        </authorList>
    </citation>
    <scope>NUCLEOTIDE SEQUENCE [LARGE SCALE GENOMIC DNA]</scope>
    <source>
        <strain evidence="2 7">Indica</strain>
    </source>
</reference>
<dbReference type="GeneID" id="90660208"/>
<evidence type="ECO:0000313" key="3">
    <source>
        <dbReference type="EMBL" id="PDX89078.1"/>
    </source>
</evidence>
<dbReference type="PANTHER" id="PTHR12110">
    <property type="entry name" value="HYDROXYPYRUVATE ISOMERASE"/>
    <property type="match status" value="1"/>
</dbReference>
<gene>
    <name evidence="3" type="ORF">CHR61_09275</name>
    <name evidence="2" type="ORF">CRH10_01100</name>
    <name evidence="5" type="ORF">DW905_05165</name>
    <name evidence="4" type="ORF">DWZ89_01425</name>
</gene>
<dbReference type="InterPro" id="IPR036237">
    <property type="entry name" value="Xyl_isomerase-like_sf"/>
</dbReference>
<name>A0A2A7BCM9_9FIRM</name>
<evidence type="ECO:0000313" key="4">
    <source>
        <dbReference type="EMBL" id="RGB73477.1"/>
    </source>
</evidence>
<evidence type="ECO:0000313" key="8">
    <source>
        <dbReference type="Proteomes" id="UP000261079"/>
    </source>
</evidence>
<evidence type="ECO:0000313" key="9">
    <source>
        <dbReference type="Proteomes" id="UP000261140"/>
    </source>
</evidence>
<dbReference type="RefSeq" id="WP_005934249.1">
    <property type="nucleotide sequence ID" value="NZ_CABVEJ010000001.1"/>
</dbReference>
<evidence type="ECO:0000313" key="6">
    <source>
        <dbReference type="Proteomes" id="UP000220438"/>
    </source>
</evidence>
<evidence type="ECO:0000313" key="7">
    <source>
        <dbReference type="Proteomes" id="UP000223709"/>
    </source>
</evidence>
<dbReference type="Gene3D" id="3.20.20.150">
    <property type="entry name" value="Divalent-metal-dependent TIM barrel enzymes"/>
    <property type="match status" value="1"/>
</dbReference>
<dbReference type="PANTHER" id="PTHR12110:SF41">
    <property type="entry name" value="INOSOSE DEHYDRATASE"/>
    <property type="match status" value="1"/>
</dbReference>
<keyword evidence="3" id="KW-0413">Isomerase</keyword>
<reference evidence="8 9" key="3">
    <citation type="submission" date="2018-08" db="EMBL/GenBank/DDBJ databases">
        <title>A genome reference for cultivated species of the human gut microbiota.</title>
        <authorList>
            <person name="Zou Y."/>
            <person name="Xue W."/>
            <person name="Luo G."/>
        </authorList>
    </citation>
    <scope>NUCLEOTIDE SEQUENCE [LARGE SCALE GENOMIC DNA]</scope>
    <source>
        <strain evidence="4 9">AF36-11AT</strain>
        <strain evidence="5 8">AM42-11AC</strain>
    </source>
</reference>
<dbReference type="EMBL" id="CP023819">
    <property type="protein sequence ID" value="ATL89010.1"/>
    <property type="molecule type" value="Genomic_DNA"/>
</dbReference>
<dbReference type="Proteomes" id="UP000223709">
    <property type="component" value="Chromosome"/>
</dbReference>
<feature type="domain" description="Xylose isomerase-like TIM barrel" evidence="1">
    <location>
        <begin position="30"/>
        <end position="254"/>
    </location>
</feature>
<dbReference type="Proteomes" id="UP000261140">
    <property type="component" value="Unassembled WGS sequence"/>
</dbReference>
<dbReference type="Proteomes" id="UP000220438">
    <property type="component" value="Unassembled WGS sequence"/>
</dbReference>
<dbReference type="InterPro" id="IPR013022">
    <property type="entry name" value="Xyl_isomerase-like_TIM-brl"/>
</dbReference>
<dbReference type="GO" id="GO:0016853">
    <property type="term" value="F:isomerase activity"/>
    <property type="evidence" value="ECO:0007669"/>
    <property type="project" value="UniProtKB-KW"/>
</dbReference>
<dbReference type="EMBL" id="QVEZ01000002">
    <property type="protein sequence ID" value="RGC06657.1"/>
    <property type="molecule type" value="Genomic_DNA"/>
</dbReference>
<accession>A0A2A7BCM9</accession>
<dbReference type="Pfam" id="PF01261">
    <property type="entry name" value="AP_endonuc_2"/>
    <property type="match status" value="1"/>
</dbReference>
<proteinExistence type="predicted"/>
<dbReference type="InterPro" id="IPR050312">
    <property type="entry name" value="IolE/XylAMocC-like"/>
</dbReference>
<dbReference type="KEGG" id="fpra:CG447_01240"/>
<dbReference type="SUPFAM" id="SSF51658">
    <property type="entry name" value="Xylose isomerase-like"/>
    <property type="match status" value="1"/>
</dbReference>
<dbReference type="Proteomes" id="UP000261079">
    <property type="component" value="Unassembled WGS sequence"/>
</dbReference>
<organism evidence="3 6">
    <name type="scientific">Faecalibacterium prausnitzii</name>
    <dbReference type="NCBI Taxonomy" id="853"/>
    <lineage>
        <taxon>Bacteria</taxon>
        <taxon>Bacillati</taxon>
        <taxon>Bacillota</taxon>
        <taxon>Clostridia</taxon>
        <taxon>Eubacteriales</taxon>
        <taxon>Oscillospiraceae</taxon>
        <taxon>Faecalibacterium</taxon>
    </lineage>
</organism>